<feature type="region of interest" description="Disordered" evidence="4">
    <location>
        <begin position="1"/>
        <end position="23"/>
    </location>
</feature>
<dbReference type="RefSeq" id="WP_084493720.1">
    <property type="nucleotide sequence ID" value="NZ_PYHS01000012.1"/>
</dbReference>
<dbReference type="Gene3D" id="1.10.10.10">
    <property type="entry name" value="Winged helix-like DNA-binding domain superfamily/Winged helix DNA-binding domain"/>
    <property type="match status" value="1"/>
</dbReference>
<evidence type="ECO:0000313" key="6">
    <source>
        <dbReference type="EMBL" id="PSR60728.1"/>
    </source>
</evidence>
<keyword evidence="3" id="KW-0804">Transcription</keyword>
<dbReference type="PANTHER" id="PTHR42756">
    <property type="entry name" value="TRANSCRIPTIONAL REGULATOR, MARR"/>
    <property type="match status" value="1"/>
</dbReference>
<dbReference type="EMBL" id="PYHS01000012">
    <property type="protein sequence ID" value="PSR60728.1"/>
    <property type="molecule type" value="Genomic_DNA"/>
</dbReference>
<accession>A0A2T2YZ05</accession>
<evidence type="ECO:0000256" key="3">
    <source>
        <dbReference type="ARBA" id="ARBA00023163"/>
    </source>
</evidence>
<dbReference type="CDD" id="cd00090">
    <property type="entry name" value="HTH_ARSR"/>
    <property type="match status" value="1"/>
</dbReference>
<dbReference type="GO" id="GO:0003700">
    <property type="term" value="F:DNA-binding transcription factor activity"/>
    <property type="evidence" value="ECO:0007669"/>
    <property type="project" value="InterPro"/>
</dbReference>
<name>A0A2T2YZ05_9NOCA</name>
<keyword evidence="2" id="KW-0238">DNA-binding</keyword>
<evidence type="ECO:0000313" key="7">
    <source>
        <dbReference type="Proteomes" id="UP000241647"/>
    </source>
</evidence>
<sequence length="197" mass="21304">MTARTPAGSPSPVLEDATANATENAAENAVADDAVAEVMRQWARAAPELDLRPIAVIGRITRCAALLQQVADAPLGDEELARPEFDILLALRRVGGELTPGRLARETFASPAAVTKRLRGLEECGLVGRRADTRDRRVSHIALTADGRALIDRLMPRQLAYEAGLLSGLPDDDQRELARILADVLVRWEGRFGGLPR</sequence>
<evidence type="ECO:0000256" key="4">
    <source>
        <dbReference type="SAM" id="MobiDB-lite"/>
    </source>
</evidence>
<dbReference type="InterPro" id="IPR000835">
    <property type="entry name" value="HTH_MarR-typ"/>
</dbReference>
<dbReference type="GO" id="GO:0003677">
    <property type="term" value="F:DNA binding"/>
    <property type="evidence" value="ECO:0007669"/>
    <property type="project" value="UniProtKB-KW"/>
</dbReference>
<dbReference type="PANTHER" id="PTHR42756:SF1">
    <property type="entry name" value="TRANSCRIPTIONAL REPRESSOR OF EMRAB OPERON"/>
    <property type="match status" value="1"/>
</dbReference>
<dbReference type="PRINTS" id="PR00598">
    <property type="entry name" value="HTHMARR"/>
</dbReference>
<protein>
    <submittedName>
        <fullName evidence="6">MarR family transcriptional regulator</fullName>
    </submittedName>
</protein>
<dbReference type="Pfam" id="PF12802">
    <property type="entry name" value="MarR_2"/>
    <property type="match status" value="1"/>
</dbReference>
<feature type="domain" description="HTH marR-type" evidence="5">
    <location>
        <begin position="35"/>
        <end position="186"/>
    </location>
</feature>
<keyword evidence="1" id="KW-0805">Transcription regulation</keyword>
<dbReference type="Proteomes" id="UP000241647">
    <property type="component" value="Unassembled WGS sequence"/>
</dbReference>
<dbReference type="AlphaFoldDB" id="A0A2T2YZ05"/>
<dbReference type="PROSITE" id="PS01117">
    <property type="entry name" value="HTH_MARR_1"/>
    <property type="match status" value="1"/>
</dbReference>
<proteinExistence type="predicted"/>
<dbReference type="InterPro" id="IPR023187">
    <property type="entry name" value="Tscrpt_reg_MarR-type_CS"/>
</dbReference>
<dbReference type="SUPFAM" id="SSF46785">
    <property type="entry name" value="Winged helix' DNA-binding domain"/>
    <property type="match status" value="1"/>
</dbReference>
<dbReference type="InterPro" id="IPR011991">
    <property type="entry name" value="ArsR-like_HTH"/>
</dbReference>
<evidence type="ECO:0000256" key="1">
    <source>
        <dbReference type="ARBA" id="ARBA00023015"/>
    </source>
</evidence>
<dbReference type="InterPro" id="IPR036390">
    <property type="entry name" value="WH_DNA-bd_sf"/>
</dbReference>
<dbReference type="PROSITE" id="PS50995">
    <property type="entry name" value="HTH_MARR_2"/>
    <property type="match status" value="1"/>
</dbReference>
<reference evidence="6 7" key="1">
    <citation type="submission" date="2018-02" db="EMBL/GenBank/DDBJ databases">
        <title>8 Nocardia nova and 1 Nocardia cyriacigeorgica strain used for evolution to TMP-SMX.</title>
        <authorList>
            <person name="Mehta H."/>
            <person name="Weng J."/>
            <person name="Shamoo Y."/>
        </authorList>
    </citation>
    <scope>NUCLEOTIDE SEQUENCE [LARGE SCALE GENOMIC DNA]</scope>
    <source>
        <strain evidence="6 7">ATCC 33727</strain>
    </source>
</reference>
<dbReference type="SMART" id="SM00347">
    <property type="entry name" value="HTH_MARR"/>
    <property type="match status" value="1"/>
</dbReference>
<dbReference type="InterPro" id="IPR036388">
    <property type="entry name" value="WH-like_DNA-bd_sf"/>
</dbReference>
<comment type="caution">
    <text evidence="6">The sequence shown here is derived from an EMBL/GenBank/DDBJ whole genome shotgun (WGS) entry which is preliminary data.</text>
</comment>
<gene>
    <name evidence="6" type="ORF">C8259_21910</name>
</gene>
<evidence type="ECO:0000256" key="2">
    <source>
        <dbReference type="ARBA" id="ARBA00023125"/>
    </source>
</evidence>
<evidence type="ECO:0000259" key="5">
    <source>
        <dbReference type="PROSITE" id="PS50995"/>
    </source>
</evidence>
<organism evidence="6 7">
    <name type="scientific">Nocardia nova</name>
    <dbReference type="NCBI Taxonomy" id="37330"/>
    <lineage>
        <taxon>Bacteria</taxon>
        <taxon>Bacillati</taxon>
        <taxon>Actinomycetota</taxon>
        <taxon>Actinomycetes</taxon>
        <taxon>Mycobacteriales</taxon>
        <taxon>Nocardiaceae</taxon>
        <taxon>Nocardia</taxon>
    </lineage>
</organism>